<dbReference type="PANTHER" id="PTHR34655">
    <property type="entry name" value="CONSERVED WITHIN P. AEROPHILUM"/>
    <property type="match status" value="1"/>
</dbReference>
<dbReference type="Proteomes" id="UP000000719">
    <property type="component" value="Chromosome"/>
</dbReference>
<gene>
    <name evidence="1" type="ordered locus">Hore_20020</name>
</gene>
<dbReference type="HOGENOM" id="CLU_094970_1_1_9"/>
<dbReference type="eggNOG" id="COG2210">
    <property type="taxonomic scope" value="Bacteria"/>
</dbReference>
<dbReference type="EMBL" id="CP001098">
    <property type="protein sequence ID" value="ACL70749.1"/>
    <property type="molecule type" value="Genomic_DNA"/>
</dbReference>
<dbReference type="InterPro" id="IPR027396">
    <property type="entry name" value="DsrEFH-like"/>
</dbReference>
<evidence type="ECO:0000313" key="1">
    <source>
        <dbReference type="EMBL" id="ACL70749.1"/>
    </source>
</evidence>
<dbReference type="OrthoDB" id="9802028at2"/>
<dbReference type="RefSeq" id="WP_015923718.1">
    <property type="nucleotide sequence ID" value="NC_011899.1"/>
</dbReference>
<dbReference type="Gene3D" id="3.40.1260.10">
    <property type="entry name" value="DsrEFH-like"/>
    <property type="match status" value="1"/>
</dbReference>
<dbReference type="PANTHER" id="PTHR34655:SF2">
    <property type="entry name" value="PEROXIREDOXIN FAMILY PROTEIN"/>
    <property type="match status" value="1"/>
</dbReference>
<dbReference type="InterPro" id="IPR032836">
    <property type="entry name" value="DsrE2-like"/>
</dbReference>
<dbReference type="STRING" id="373903.Hore_20020"/>
<keyword evidence="2" id="KW-1185">Reference proteome</keyword>
<protein>
    <submittedName>
        <fullName evidence="1">Uncharacterized conserved protein</fullName>
    </submittedName>
</protein>
<dbReference type="Pfam" id="PF13686">
    <property type="entry name" value="DrsE_2"/>
    <property type="match status" value="1"/>
</dbReference>
<name>B8CZN0_HALOH</name>
<dbReference type="SUPFAM" id="SSF75169">
    <property type="entry name" value="DsrEFH-like"/>
    <property type="match status" value="1"/>
</dbReference>
<sequence>MTKKLNILMFSCEYDKALAAFILADSARAIDMEVSMFFAFWGLFLLRTPDKLDYKDKTNLEKMFGAVTPKGPDELPLSRMNFSGFGKFMLKKMMKDDDAPTLKGLLEEAHKKGVNFYCCKLSSEVMGIKKDELPYKTKIMTAEDYLNDALNSDIQLFI</sequence>
<evidence type="ECO:0000313" key="2">
    <source>
        <dbReference type="Proteomes" id="UP000000719"/>
    </source>
</evidence>
<organism evidence="1 2">
    <name type="scientific">Halothermothrix orenii (strain H 168 / OCM 544 / DSM 9562)</name>
    <dbReference type="NCBI Taxonomy" id="373903"/>
    <lineage>
        <taxon>Bacteria</taxon>
        <taxon>Bacillati</taxon>
        <taxon>Bacillota</taxon>
        <taxon>Clostridia</taxon>
        <taxon>Halanaerobiales</taxon>
        <taxon>Halothermotrichaceae</taxon>
        <taxon>Halothermothrix</taxon>
    </lineage>
</organism>
<dbReference type="KEGG" id="hor:Hore_20020"/>
<reference evidence="1 2" key="1">
    <citation type="journal article" date="2009" name="PLoS ONE">
        <title>Genome analysis of the anaerobic thermohalophilic bacterium Halothermothrix orenii.</title>
        <authorList>
            <person name="Mavromatis K."/>
            <person name="Ivanova N."/>
            <person name="Anderson I."/>
            <person name="Lykidis A."/>
            <person name="Hooper S.D."/>
            <person name="Sun H."/>
            <person name="Kunin V."/>
            <person name="Lapidus A."/>
            <person name="Hugenholtz P."/>
            <person name="Patel B."/>
            <person name="Kyrpides N.C."/>
        </authorList>
    </citation>
    <scope>NUCLEOTIDE SEQUENCE [LARGE SCALE GENOMIC DNA]</scope>
    <source>
        <strain evidence="2">H 168 / OCM 544 / DSM 9562</strain>
    </source>
</reference>
<dbReference type="AlphaFoldDB" id="B8CZN0"/>
<accession>B8CZN0</accession>
<proteinExistence type="predicted"/>